<keyword evidence="2" id="KW-0234">DNA repair</keyword>
<keyword evidence="5" id="KW-1185">Reference proteome</keyword>
<dbReference type="Gene3D" id="1.10.340.30">
    <property type="entry name" value="Hypothetical protein, domain 2"/>
    <property type="match status" value="1"/>
</dbReference>
<reference evidence="4 5" key="1">
    <citation type="submission" date="2023-09" db="EMBL/GenBank/DDBJ databases">
        <title>Description of three actinobacteria isolated from air of manufacturing shop in a pharmaceutical factory.</title>
        <authorList>
            <person name="Zhang D.-F."/>
        </authorList>
    </citation>
    <scope>NUCLEOTIDE SEQUENCE [LARGE SCALE GENOMIC DNA]</scope>
    <source>
        <strain evidence="4 5">LY-0111</strain>
    </source>
</reference>
<gene>
    <name evidence="4" type="ORF">RIL96_09320</name>
</gene>
<dbReference type="RefSeq" id="WP_310548753.1">
    <property type="nucleotide sequence ID" value="NZ_JAVKGR010000011.1"/>
</dbReference>
<evidence type="ECO:0000313" key="4">
    <source>
        <dbReference type="EMBL" id="MDR8019761.1"/>
    </source>
</evidence>
<evidence type="ECO:0000256" key="2">
    <source>
        <dbReference type="ARBA" id="ARBA00023204"/>
    </source>
</evidence>
<dbReference type="Proteomes" id="UP001251870">
    <property type="component" value="Unassembled WGS sequence"/>
</dbReference>
<proteinExistence type="predicted"/>
<organism evidence="4 5">
    <name type="scientific">Nesterenkonia aerolata</name>
    <dbReference type="NCBI Taxonomy" id="3074079"/>
    <lineage>
        <taxon>Bacteria</taxon>
        <taxon>Bacillati</taxon>
        <taxon>Actinomycetota</taxon>
        <taxon>Actinomycetes</taxon>
        <taxon>Micrococcales</taxon>
        <taxon>Micrococcaceae</taxon>
        <taxon>Nesterenkonia</taxon>
    </lineage>
</organism>
<dbReference type="PANTHER" id="PTHR43003">
    <property type="entry name" value="DNA-3-METHYLADENINE GLYCOSYLASE"/>
    <property type="match status" value="1"/>
</dbReference>
<keyword evidence="1" id="KW-0227">DNA damage</keyword>
<sequence length="365" mass="39557">MTISVHAPSAAAPEHGPARSTAAVHAETVVSLDSPVDLGLTLGPLPRGRGDPALRIDASGAGAWICRRAAATGLTSDPGAAASGGQDNDNGTARQAVTLRCDQLTDHDVRVRAWAESTEAAEQALREAPGILGANDDWSSFDDLLHQADDPISAALRRVRRRHPGLRLPAAGQLTEQLVTVVLEQKVTHDQARSCWRQLLRTYGEQPPGPAPEGMRVPPTPKGLRGIPSWQWHRLWVQPPLARTLLQIASRGSALRRLERTPARTEDVADLALRLRQLPGIGPWTAAETLQRTHGAADLVSVGDYHLAHVVGEALTGRRTDDAGMLRLLEPWSGHRQRVVRLIGLSGFRPTRYGPKLAPEDHRRR</sequence>
<dbReference type="SUPFAM" id="SSF48150">
    <property type="entry name" value="DNA-glycosylase"/>
    <property type="match status" value="1"/>
</dbReference>
<comment type="caution">
    <text evidence="4">The sequence shown here is derived from an EMBL/GenBank/DDBJ whole genome shotgun (WGS) entry which is preliminary data.</text>
</comment>
<evidence type="ECO:0000256" key="3">
    <source>
        <dbReference type="SAM" id="MobiDB-lite"/>
    </source>
</evidence>
<evidence type="ECO:0000313" key="5">
    <source>
        <dbReference type="Proteomes" id="UP001251870"/>
    </source>
</evidence>
<dbReference type="EMBL" id="JAVKGR010000011">
    <property type="protein sequence ID" value="MDR8019761.1"/>
    <property type="molecule type" value="Genomic_DNA"/>
</dbReference>
<evidence type="ECO:0000256" key="1">
    <source>
        <dbReference type="ARBA" id="ARBA00022763"/>
    </source>
</evidence>
<feature type="region of interest" description="Disordered" evidence="3">
    <location>
        <begin position="1"/>
        <end position="22"/>
    </location>
</feature>
<accession>A0ABU2DTN2</accession>
<dbReference type="PANTHER" id="PTHR43003:SF6">
    <property type="entry name" value="DNA GLYCOSYLASE"/>
    <property type="match status" value="1"/>
</dbReference>
<name>A0ABU2DTN2_9MICC</name>
<protein>
    <submittedName>
        <fullName evidence="4">3-methyladenine DNA glycosylase</fullName>
    </submittedName>
</protein>
<dbReference type="InterPro" id="IPR051912">
    <property type="entry name" value="Alkylbase_DNA_Glycosylase/TA"/>
</dbReference>
<dbReference type="InterPro" id="IPR011257">
    <property type="entry name" value="DNA_glycosylase"/>
</dbReference>